<evidence type="ECO:0000313" key="4">
    <source>
        <dbReference type="EMBL" id="MBG9376338.1"/>
    </source>
</evidence>
<name>A0A931E3E2_9BACT</name>
<evidence type="ECO:0000256" key="1">
    <source>
        <dbReference type="ARBA" id="ARBA00022729"/>
    </source>
</evidence>
<dbReference type="InterPro" id="IPR027385">
    <property type="entry name" value="Beta-barrel_OMP"/>
</dbReference>
<reference evidence="4" key="1">
    <citation type="submission" date="2020-11" db="EMBL/GenBank/DDBJ databases">
        <title>Bacterial whole genome sequence for Panacibacter sp. DH6.</title>
        <authorList>
            <person name="Le V."/>
            <person name="Ko S."/>
            <person name="Ahn C.-Y."/>
            <person name="Oh H.-M."/>
        </authorList>
    </citation>
    <scope>NUCLEOTIDE SEQUENCE</scope>
    <source>
        <strain evidence="4">DH6</strain>
    </source>
</reference>
<dbReference type="AlphaFoldDB" id="A0A931E3E2"/>
<dbReference type="Gene3D" id="2.40.160.20">
    <property type="match status" value="1"/>
</dbReference>
<organism evidence="4 5">
    <name type="scientific">Panacibacter microcysteis</name>
    <dbReference type="NCBI Taxonomy" id="2793269"/>
    <lineage>
        <taxon>Bacteria</taxon>
        <taxon>Pseudomonadati</taxon>
        <taxon>Bacteroidota</taxon>
        <taxon>Chitinophagia</taxon>
        <taxon>Chitinophagales</taxon>
        <taxon>Chitinophagaceae</taxon>
        <taxon>Panacibacter</taxon>
    </lineage>
</organism>
<accession>A0A931E3E2</accession>
<comment type="caution">
    <text evidence="4">The sequence shown here is derived from an EMBL/GenBank/DDBJ whole genome shotgun (WGS) entry which is preliminary data.</text>
</comment>
<gene>
    <name evidence="4" type="ORF">I5907_08840</name>
</gene>
<dbReference type="InterPro" id="IPR011250">
    <property type="entry name" value="OMP/PagP_B-barrel"/>
</dbReference>
<keyword evidence="1 2" id="KW-0732">Signal</keyword>
<sequence>MKFFLTLAMLAISVVSYSQNNDKTGYIVKTSGDTLRGFLNAVELKLLNNTISFGASAGNLTTYTSAEIKSFGYDGGNSFEKVSYTNTVDASEVTRFAKMLSTGYYSLLTFWSKDIKYFIIKKPDNTYRLLMDDERLTTGFVNEKGNFQNELLFLSQACSELRPALERLNYSEKDLIGYVSKLNNCAAPSQANNIVLKKEQSQFNIFAYAGGITLGSKGHEYTARVLGKLSAPSIDKNLSLNFGINYMAQRKVSTEKVSINGYPAFKTQTAERSVLSVPLTVQYYLTKGFIKPYIDAGLSIDYLQRNGELDGAGKIINENKAGLAFTAAFGIDCYITNRLFIRADYRYELFMHYPTIGIAYIFK</sequence>
<dbReference type="Proteomes" id="UP000628448">
    <property type="component" value="Unassembled WGS sequence"/>
</dbReference>
<dbReference type="EMBL" id="JADWYR010000001">
    <property type="protein sequence ID" value="MBG9376338.1"/>
    <property type="molecule type" value="Genomic_DNA"/>
</dbReference>
<feature type="chain" id="PRO_5037158908" evidence="2">
    <location>
        <begin position="21"/>
        <end position="363"/>
    </location>
</feature>
<feature type="signal peptide" evidence="2">
    <location>
        <begin position="1"/>
        <end position="20"/>
    </location>
</feature>
<evidence type="ECO:0000256" key="2">
    <source>
        <dbReference type="SAM" id="SignalP"/>
    </source>
</evidence>
<dbReference type="Pfam" id="PF13505">
    <property type="entry name" value="OMP_b-brl"/>
    <property type="match status" value="1"/>
</dbReference>
<dbReference type="SUPFAM" id="SSF56925">
    <property type="entry name" value="OMPA-like"/>
    <property type="match status" value="1"/>
</dbReference>
<evidence type="ECO:0000259" key="3">
    <source>
        <dbReference type="Pfam" id="PF13505"/>
    </source>
</evidence>
<feature type="domain" description="Outer membrane protein beta-barrel" evidence="3">
    <location>
        <begin position="234"/>
        <end position="347"/>
    </location>
</feature>
<proteinExistence type="predicted"/>
<evidence type="ECO:0000313" key="5">
    <source>
        <dbReference type="Proteomes" id="UP000628448"/>
    </source>
</evidence>
<dbReference type="RefSeq" id="WP_196990351.1">
    <property type="nucleotide sequence ID" value="NZ_JADWYR010000001.1"/>
</dbReference>
<keyword evidence="5" id="KW-1185">Reference proteome</keyword>
<protein>
    <submittedName>
        <fullName evidence="4">Outer membrane beta-barrel protein</fullName>
    </submittedName>
</protein>